<reference evidence="1" key="2">
    <citation type="submission" date="2021-01" db="EMBL/GenBank/DDBJ databases">
        <authorList>
            <person name="Schikora-Tamarit M.A."/>
        </authorList>
    </citation>
    <scope>NUCLEOTIDE SEQUENCE</scope>
    <source>
        <strain evidence="1">CBS6075</strain>
    </source>
</reference>
<comment type="caution">
    <text evidence="1">The sequence shown here is derived from an EMBL/GenBank/DDBJ whole genome shotgun (WGS) entry which is preliminary data.</text>
</comment>
<name>A0A9P8PE62_9ASCO</name>
<accession>A0A9P8PE62</accession>
<evidence type="ECO:0000313" key="1">
    <source>
        <dbReference type="EMBL" id="KAH3670618.1"/>
    </source>
</evidence>
<dbReference type="AlphaFoldDB" id="A0A9P8PE62"/>
<dbReference type="GeneID" id="70233101"/>
<dbReference type="Proteomes" id="UP000769157">
    <property type="component" value="Unassembled WGS sequence"/>
</dbReference>
<dbReference type="EMBL" id="JAEUBE010000087">
    <property type="protein sequence ID" value="KAH3670618.1"/>
    <property type="molecule type" value="Genomic_DNA"/>
</dbReference>
<keyword evidence="2" id="KW-1185">Reference proteome</keyword>
<evidence type="ECO:0000313" key="2">
    <source>
        <dbReference type="Proteomes" id="UP000769157"/>
    </source>
</evidence>
<gene>
    <name evidence="1" type="ORF">OGAPHI_001133</name>
</gene>
<protein>
    <submittedName>
        <fullName evidence="1">Uncharacterized protein</fullName>
    </submittedName>
</protein>
<proteinExistence type="predicted"/>
<dbReference type="RefSeq" id="XP_046064043.1">
    <property type="nucleotide sequence ID" value="XM_046201862.1"/>
</dbReference>
<reference evidence="1" key="1">
    <citation type="journal article" date="2021" name="Open Biol.">
        <title>Shared evolutionary footprints suggest mitochondrial oxidative damage underlies multiple complex I losses in fungi.</title>
        <authorList>
            <person name="Schikora-Tamarit M.A."/>
            <person name="Marcet-Houben M."/>
            <person name="Nosek J."/>
            <person name="Gabaldon T."/>
        </authorList>
    </citation>
    <scope>NUCLEOTIDE SEQUENCE</scope>
    <source>
        <strain evidence="1">CBS6075</strain>
    </source>
</reference>
<organism evidence="1 2">
    <name type="scientific">Ogataea philodendri</name>
    <dbReference type="NCBI Taxonomy" id="1378263"/>
    <lineage>
        <taxon>Eukaryota</taxon>
        <taxon>Fungi</taxon>
        <taxon>Dikarya</taxon>
        <taxon>Ascomycota</taxon>
        <taxon>Saccharomycotina</taxon>
        <taxon>Pichiomycetes</taxon>
        <taxon>Pichiales</taxon>
        <taxon>Pichiaceae</taxon>
        <taxon>Ogataea</taxon>
    </lineage>
</organism>
<sequence>MFTSSLDPPLLSAFLIKCVATFSSSSRNPSSFDFRLVCNLCLLFDPVSVTSSTRGSLSFELGQMVSTNDFFGFTIFLFSIHLTTNPTISSLVSISYRPSEAITRKSCFDGETSCVVTTGSAVTYGGVFKLAGSCLPKNWLATLVCVPLSHLYLASPNALEGSNDPSTLPFLTTFGSFGCSLRSLATSVGLEPVWSVDNAVTVQ</sequence>